<dbReference type="InterPro" id="IPR033413">
    <property type="entry name" value="DUF5117"/>
</dbReference>
<protein>
    <recommendedName>
        <fullName evidence="5">EcxA zinc-binding domain-containing protein</fullName>
    </recommendedName>
</protein>
<dbReference type="InterPro" id="IPR032534">
    <property type="entry name" value="EcxA_zinc-bd"/>
</dbReference>
<feature type="domain" description="DUF5117" evidence="3">
    <location>
        <begin position="128"/>
        <end position="300"/>
    </location>
</feature>
<evidence type="ECO:0000259" key="3">
    <source>
        <dbReference type="Pfam" id="PF17148"/>
    </source>
</evidence>
<feature type="domain" description="EcxA zinc-binding" evidence="2">
    <location>
        <begin position="455"/>
        <end position="776"/>
    </location>
</feature>
<dbReference type="Gene3D" id="3.40.390.10">
    <property type="entry name" value="Collagenase (Catalytic Domain)"/>
    <property type="match status" value="1"/>
</dbReference>
<dbReference type="Pfam" id="PF16313">
    <property type="entry name" value="DUF4953"/>
    <property type="match status" value="1"/>
</dbReference>
<evidence type="ECO:0000313" key="4">
    <source>
        <dbReference type="EMBL" id="SUZ84679.1"/>
    </source>
</evidence>
<dbReference type="PANTHER" id="PTHR38478:SF1">
    <property type="entry name" value="ZINC DEPENDENT METALLOPROTEASE DOMAIN LIPOPROTEIN"/>
    <property type="match status" value="1"/>
</dbReference>
<evidence type="ECO:0008006" key="5">
    <source>
        <dbReference type="Google" id="ProtNLM"/>
    </source>
</evidence>
<dbReference type="CDD" id="cd04276">
    <property type="entry name" value="ZnMc_MMP_like_2"/>
    <property type="match status" value="1"/>
</dbReference>
<dbReference type="GO" id="GO:0008237">
    <property type="term" value="F:metallopeptidase activity"/>
    <property type="evidence" value="ECO:0007669"/>
    <property type="project" value="InterPro"/>
</dbReference>
<sequence>MLLLNHFVNRLYFTIYFIATIVLTPLSAQQTNDTTIVKIDSTDTKKTISELTQSSLKIEGLFTFFQDTVDGSVQMLIEKNQLNKEYIHFVHTLDGVVDVGHFRGAYKTSKIFEIRKYFNRLEFVSINTAYYFDPNNPLSRAETANINAAVLTALEITAIDEKTGAMLLKVDDMFLSENLYQIKPAPNPNAKPGARFTLGSLNKKKCQYIALNNYPLNSDVVIKYVYDNPIPTNRGGPGITDPRAVHMVIQHSFIAVPKNNYDPRYDDPRVGYFMTQVTDLTSTSNVPYRDLIHRWNLVKKKPSAPISEPVEPIVFWIENTTPTEFRPAVKEGVLRWNRAYRAAGFKNAIVVKTQPNDAEWDAGDIRYNVLRWTSSPRPPFGGYGPSFVNPRSGQILGADIMLEFVYFTNRVKYDKLYEDIYEKQDWAEHCFAGEYLYQANQFGFTSATISGYSEEVKKRIIHESLIRLVLHEVGHTLGLNHNFKSSYLHNNEIVHKKGITEEMGLTSSVMEYPGINIAPPKIEQGEYYTTTPGPYDVWAIEFGYSTALENNELEESRLNTILSRSTSPNLAFGNDADDMRAPGKGIDPQAMIYDMSSDPISYASERIELSKYLLDDLVVKYSDRGTSYQALRDAFAILLRERSNACAVISRHIGGVYVDRAYIGQRDSNTPFRAVPYNEQKRAINALGAYLFSPKAFNFSQPTLMRLQPQRRGFNHMSQTEDPKIHDLVMGMQKNVLNQLLHQNVLKRLTDSRLYGNKYSLDEFMSDLTTTIYKDDMRGDVNTFRQNLQTEYTQRLINIMMPEKTDIYGHHAQATALKNLNDIKNFIRKQTGVSSATQTHRMYIDHLVQKALDSE</sequence>
<dbReference type="Pfam" id="PF17148">
    <property type="entry name" value="DUF5117"/>
    <property type="match status" value="1"/>
</dbReference>
<organism evidence="4">
    <name type="scientific">marine metagenome</name>
    <dbReference type="NCBI Taxonomy" id="408172"/>
    <lineage>
        <taxon>unclassified sequences</taxon>
        <taxon>metagenomes</taxon>
        <taxon>ecological metagenomes</taxon>
    </lineage>
</organism>
<dbReference type="InterPro" id="IPR024079">
    <property type="entry name" value="MetalloPept_cat_dom_sf"/>
</dbReference>
<dbReference type="PANTHER" id="PTHR38478">
    <property type="entry name" value="PEPTIDASE M1A AND M12B"/>
    <property type="match status" value="1"/>
</dbReference>
<evidence type="ECO:0000256" key="1">
    <source>
        <dbReference type="SAM" id="Phobius"/>
    </source>
</evidence>
<keyword evidence="1" id="KW-0472">Membrane</keyword>
<feature type="transmembrane region" description="Helical" evidence="1">
    <location>
        <begin position="7"/>
        <end position="28"/>
    </location>
</feature>
<keyword evidence="1" id="KW-1133">Transmembrane helix</keyword>
<dbReference type="InterPro" id="IPR034032">
    <property type="entry name" value="Zn_MMP-like_bac"/>
</dbReference>
<gene>
    <name evidence="4" type="ORF">METZ01_LOCUS37533</name>
</gene>
<dbReference type="AlphaFoldDB" id="A0A381R1E4"/>
<accession>A0A381R1E4</accession>
<name>A0A381R1E4_9ZZZZ</name>
<dbReference type="SUPFAM" id="SSF55486">
    <property type="entry name" value="Metalloproteases ('zincins'), catalytic domain"/>
    <property type="match status" value="1"/>
</dbReference>
<keyword evidence="1" id="KW-0812">Transmembrane</keyword>
<reference evidence="4" key="1">
    <citation type="submission" date="2018-05" db="EMBL/GenBank/DDBJ databases">
        <authorList>
            <person name="Lanie J.A."/>
            <person name="Ng W.-L."/>
            <person name="Kazmierczak K.M."/>
            <person name="Andrzejewski T.M."/>
            <person name="Davidsen T.M."/>
            <person name="Wayne K.J."/>
            <person name="Tettelin H."/>
            <person name="Glass J.I."/>
            <person name="Rusch D."/>
            <person name="Podicherti R."/>
            <person name="Tsui H.-C.T."/>
            <person name="Winkler M.E."/>
        </authorList>
    </citation>
    <scope>NUCLEOTIDE SEQUENCE</scope>
</reference>
<evidence type="ECO:0000259" key="2">
    <source>
        <dbReference type="Pfam" id="PF16313"/>
    </source>
</evidence>
<dbReference type="EMBL" id="UINC01001602">
    <property type="protein sequence ID" value="SUZ84679.1"/>
    <property type="molecule type" value="Genomic_DNA"/>
</dbReference>
<proteinExistence type="predicted"/>